<dbReference type="InterPro" id="IPR013149">
    <property type="entry name" value="ADH-like_C"/>
</dbReference>
<evidence type="ECO:0000313" key="4">
    <source>
        <dbReference type="EMBL" id="MFD1313712.1"/>
    </source>
</evidence>
<reference evidence="5" key="1">
    <citation type="journal article" date="2019" name="Int. J. Syst. Evol. Microbiol.">
        <title>The Global Catalogue of Microorganisms (GCM) 10K type strain sequencing project: providing services to taxonomists for standard genome sequencing and annotation.</title>
        <authorList>
            <consortium name="The Broad Institute Genomics Platform"/>
            <consortium name="The Broad Institute Genome Sequencing Center for Infectious Disease"/>
            <person name="Wu L."/>
            <person name="Ma J."/>
        </authorList>
    </citation>
    <scope>NUCLEOTIDE SEQUENCE [LARGE SCALE GENOMIC DNA]</scope>
    <source>
        <strain evidence="5">CGMCC 4.7020</strain>
    </source>
</reference>
<dbReference type="RefSeq" id="WP_381236410.1">
    <property type="nucleotide sequence ID" value="NZ_JBHSKH010000029.1"/>
</dbReference>
<dbReference type="InterPro" id="IPR036291">
    <property type="entry name" value="NAD(P)-bd_dom_sf"/>
</dbReference>
<dbReference type="SUPFAM" id="SSF51735">
    <property type="entry name" value="NAD(P)-binding Rossmann-fold domains"/>
    <property type="match status" value="1"/>
</dbReference>
<organism evidence="4 5">
    <name type="scientific">Streptomyces kaempferi</name>
    <dbReference type="NCBI Taxonomy" id="333725"/>
    <lineage>
        <taxon>Bacteria</taxon>
        <taxon>Bacillati</taxon>
        <taxon>Actinomycetota</taxon>
        <taxon>Actinomycetes</taxon>
        <taxon>Kitasatosporales</taxon>
        <taxon>Streptomycetaceae</taxon>
        <taxon>Streptomyces</taxon>
    </lineage>
</organism>
<dbReference type="Gene3D" id="3.40.50.720">
    <property type="entry name" value="NAD(P)-binding Rossmann-like Domain"/>
    <property type="match status" value="1"/>
</dbReference>
<dbReference type="InterPro" id="IPR020843">
    <property type="entry name" value="ER"/>
</dbReference>
<keyword evidence="5" id="KW-1185">Reference proteome</keyword>
<dbReference type="Pfam" id="PF08240">
    <property type="entry name" value="ADH_N"/>
    <property type="match status" value="1"/>
</dbReference>
<evidence type="ECO:0000313" key="5">
    <source>
        <dbReference type="Proteomes" id="UP001597058"/>
    </source>
</evidence>
<evidence type="ECO:0000259" key="3">
    <source>
        <dbReference type="SMART" id="SM00829"/>
    </source>
</evidence>
<evidence type="ECO:0000256" key="2">
    <source>
        <dbReference type="ARBA" id="ARBA00023002"/>
    </source>
</evidence>
<keyword evidence="1" id="KW-0521">NADP</keyword>
<sequence length="358" mass="36858">MSIIIAGVSMMLIINSSWKESAMRAITYDQHGEAGQVLRLSEQPAPAAPAAGQVQVRVLSRPIHPGDLAGVEGLAGGPRQRFATPRIPGVEGMGVIETVGEGVQDLRPGQRVVFFPVPGAWSELITAPTDLVVPVPEDLSDETAALMLVNPLTLLSLLGAVEDAQHGQAGPVVQTAAGSAVGKLVSAAALKHGIPLVNLVRSATGAQTLRQRFPGLPTISTADADWRTQVQDATGGRGAQVVLDAVGGSLTGELAGLLADGGTLITYGGLGSGSTPLESLALTPRALTVRGTSIFHWMAARTPEERAEDVAFAAHLAATAPELFEVAAGYDLADFAKAIDHVRRPGKSGTVLLTSPAP</sequence>
<proteinExistence type="predicted"/>
<dbReference type="InterPro" id="IPR011032">
    <property type="entry name" value="GroES-like_sf"/>
</dbReference>
<keyword evidence="2" id="KW-0560">Oxidoreductase</keyword>
<dbReference type="SMART" id="SM00829">
    <property type="entry name" value="PKS_ER"/>
    <property type="match status" value="1"/>
</dbReference>
<dbReference type="PANTHER" id="PTHR48106:SF2">
    <property type="entry name" value="ZN2+-BINDING DEHYDROGENASE"/>
    <property type="match status" value="1"/>
</dbReference>
<name>A0ABW3XW27_9ACTN</name>
<dbReference type="Gene3D" id="3.90.180.10">
    <property type="entry name" value="Medium-chain alcohol dehydrogenases, catalytic domain"/>
    <property type="match status" value="1"/>
</dbReference>
<feature type="domain" description="Enoyl reductase (ER)" evidence="3">
    <location>
        <begin position="35"/>
        <end position="353"/>
    </location>
</feature>
<dbReference type="EMBL" id="JBHTMM010000247">
    <property type="protein sequence ID" value="MFD1313712.1"/>
    <property type="molecule type" value="Genomic_DNA"/>
</dbReference>
<gene>
    <name evidence="4" type="ORF">ACFQ5X_49620</name>
</gene>
<dbReference type="InterPro" id="IPR013154">
    <property type="entry name" value="ADH-like_N"/>
</dbReference>
<dbReference type="SUPFAM" id="SSF50129">
    <property type="entry name" value="GroES-like"/>
    <property type="match status" value="1"/>
</dbReference>
<accession>A0ABW3XW27</accession>
<evidence type="ECO:0000256" key="1">
    <source>
        <dbReference type="ARBA" id="ARBA00022857"/>
    </source>
</evidence>
<dbReference type="Proteomes" id="UP001597058">
    <property type="component" value="Unassembled WGS sequence"/>
</dbReference>
<dbReference type="Pfam" id="PF00107">
    <property type="entry name" value="ADH_zinc_N"/>
    <property type="match status" value="1"/>
</dbReference>
<protein>
    <submittedName>
        <fullName evidence="4">Zinc-binding dehydrogenase</fullName>
    </submittedName>
</protein>
<dbReference type="PANTHER" id="PTHR48106">
    <property type="entry name" value="QUINONE OXIDOREDUCTASE PIG3-RELATED"/>
    <property type="match status" value="1"/>
</dbReference>
<comment type="caution">
    <text evidence="4">The sequence shown here is derived from an EMBL/GenBank/DDBJ whole genome shotgun (WGS) entry which is preliminary data.</text>
</comment>